<evidence type="ECO:0000313" key="3">
    <source>
        <dbReference type="Proteomes" id="UP000499080"/>
    </source>
</evidence>
<protein>
    <submittedName>
        <fullName evidence="2">Uncharacterized protein</fullName>
    </submittedName>
</protein>
<gene>
    <name evidence="2" type="ORF">AVEN_252784_1</name>
</gene>
<dbReference type="OrthoDB" id="125347at2759"/>
<organism evidence="2 3">
    <name type="scientific">Araneus ventricosus</name>
    <name type="common">Orbweaver spider</name>
    <name type="synonym">Epeira ventricosa</name>
    <dbReference type="NCBI Taxonomy" id="182803"/>
    <lineage>
        <taxon>Eukaryota</taxon>
        <taxon>Metazoa</taxon>
        <taxon>Ecdysozoa</taxon>
        <taxon>Arthropoda</taxon>
        <taxon>Chelicerata</taxon>
        <taxon>Arachnida</taxon>
        <taxon>Araneae</taxon>
        <taxon>Araneomorphae</taxon>
        <taxon>Entelegynae</taxon>
        <taxon>Araneoidea</taxon>
        <taxon>Araneidae</taxon>
        <taxon>Araneus</taxon>
    </lineage>
</organism>
<dbReference type="Proteomes" id="UP000499080">
    <property type="component" value="Unassembled WGS sequence"/>
</dbReference>
<dbReference type="AlphaFoldDB" id="A0A4Y2CND9"/>
<reference evidence="2 3" key="1">
    <citation type="journal article" date="2019" name="Sci. Rep.">
        <title>Orb-weaving spider Araneus ventricosus genome elucidates the spidroin gene catalogue.</title>
        <authorList>
            <person name="Kono N."/>
            <person name="Nakamura H."/>
            <person name="Ohtoshi R."/>
            <person name="Moran D.A.P."/>
            <person name="Shinohara A."/>
            <person name="Yoshida Y."/>
            <person name="Fujiwara M."/>
            <person name="Mori M."/>
            <person name="Tomita M."/>
            <person name="Arakawa K."/>
        </authorList>
    </citation>
    <scope>NUCLEOTIDE SEQUENCE [LARGE SCALE GENOMIC DNA]</scope>
</reference>
<evidence type="ECO:0000256" key="1">
    <source>
        <dbReference type="ARBA" id="ARBA00004123"/>
    </source>
</evidence>
<comment type="subcellular location">
    <subcellularLocation>
        <location evidence="1">Nucleus</location>
    </subcellularLocation>
</comment>
<dbReference type="InterPro" id="IPR009057">
    <property type="entry name" value="Homeodomain-like_sf"/>
</dbReference>
<proteinExistence type="predicted"/>
<evidence type="ECO:0000313" key="2">
    <source>
        <dbReference type="EMBL" id="GBM04825.1"/>
    </source>
</evidence>
<dbReference type="GO" id="GO:0005634">
    <property type="term" value="C:nucleus"/>
    <property type="evidence" value="ECO:0007669"/>
    <property type="project" value="UniProtKB-SubCell"/>
</dbReference>
<dbReference type="SUPFAM" id="SSF46689">
    <property type="entry name" value="Homeodomain-like"/>
    <property type="match status" value="1"/>
</dbReference>
<name>A0A4Y2CND9_ARAVE</name>
<feature type="non-terminal residue" evidence="2">
    <location>
        <position position="1"/>
    </location>
</feature>
<comment type="caution">
    <text evidence="2">The sequence shown here is derived from an EMBL/GenBank/DDBJ whole genome shotgun (WGS) entry which is preliminary data.</text>
</comment>
<keyword evidence="3" id="KW-1185">Reference proteome</keyword>
<dbReference type="Gene3D" id="1.10.10.60">
    <property type="entry name" value="Homeodomain-like"/>
    <property type="match status" value="1"/>
</dbReference>
<accession>A0A4Y2CND9</accession>
<dbReference type="EMBL" id="BGPR01000208">
    <property type="protein sequence ID" value="GBM04825.1"/>
    <property type="molecule type" value="Genomic_DNA"/>
</dbReference>
<sequence>FANEHHIPKTALNEILSSKQVIEEADCKDKRKRMRKSKFDEIEEVFSSMSKTCQIAKRANFYLDFSKKKALEIAEELNVEDFGGSSGCMERFKYRHCPSLKTICGEAEAVEGEAIEDW</sequence>